<organism evidence="2">
    <name type="scientific">Perkinsus marinus (strain ATCC 50983 / TXsc)</name>
    <dbReference type="NCBI Taxonomy" id="423536"/>
    <lineage>
        <taxon>Eukaryota</taxon>
        <taxon>Sar</taxon>
        <taxon>Alveolata</taxon>
        <taxon>Perkinsozoa</taxon>
        <taxon>Perkinsea</taxon>
        <taxon>Perkinsida</taxon>
        <taxon>Perkinsidae</taxon>
        <taxon>Perkinsus</taxon>
    </lineage>
</organism>
<proteinExistence type="predicted"/>
<name>C5LXP5_PERM5</name>
<evidence type="ECO:0000313" key="1">
    <source>
        <dbReference type="EMBL" id="EEQ98498.1"/>
    </source>
</evidence>
<sequence>MHSASLTSTERLLELLDAKPEPKTEAAKTLLRFLEMVHVTSEVKLSWSQAIRTIGEALMK</sequence>
<dbReference type="RefSeq" id="XP_002765781.1">
    <property type="nucleotide sequence ID" value="XM_002765735.1"/>
</dbReference>
<protein>
    <submittedName>
        <fullName evidence="1">Uncharacterized protein</fullName>
    </submittedName>
</protein>
<dbReference type="AlphaFoldDB" id="C5LXP5"/>
<evidence type="ECO:0000313" key="2">
    <source>
        <dbReference type="Proteomes" id="UP000007800"/>
    </source>
</evidence>
<dbReference type="GeneID" id="9041005"/>
<gene>
    <name evidence="1" type="ORF">Pmar_PMAR021943</name>
</gene>
<reference evidence="1 2" key="1">
    <citation type="submission" date="2008-07" db="EMBL/GenBank/DDBJ databases">
        <authorList>
            <person name="El-Sayed N."/>
            <person name="Caler E."/>
            <person name="Inman J."/>
            <person name="Amedeo P."/>
            <person name="Hass B."/>
            <person name="Wortman J."/>
        </authorList>
    </citation>
    <scope>NUCLEOTIDE SEQUENCE [LARGE SCALE GENOMIC DNA]</scope>
    <source>
        <strain evidence="2">ATCC 50983 / TXsc</strain>
    </source>
</reference>
<dbReference type="EMBL" id="GG686641">
    <property type="protein sequence ID" value="EEQ98498.1"/>
    <property type="molecule type" value="Genomic_DNA"/>
</dbReference>
<accession>C5LXP5</accession>
<feature type="non-terminal residue" evidence="1">
    <location>
        <position position="60"/>
    </location>
</feature>
<dbReference type="InParanoid" id="C5LXP5"/>
<dbReference type="Proteomes" id="UP000007800">
    <property type="component" value="Unassembled WGS sequence"/>
</dbReference>
<keyword evidence="2" id="KW-1185">Reference proteome</keyword>
<dbReference type="OrthoDB" id="435621at2759"/>